<feature type="region of interest" description="Disordered" evidence="1">
    <location>
        <begin position="1"/>
        <end position="40"/>
    </location>
</feature>
<dbReference type="GeneID" id="19309392"/>
<dbReference type="Proteomes" id="UP000030669">
    <property type="component" value="Unassembled WGS sequence"/>
</dbReference>
<accession>S7QDW9</accession>
<protein>
    <submittedName>
        <fullName evidence="2">Uncharacterized protein</fullName>
    </submittedName>
</protein>
<keyword evidence="3" id="KW-1185">Reference proteome</keyword>
<dbReference type="HOGENOM" id="CLU_1768273_0_0_1"/>
<evidence type="ECO:0000313" key="2">
    <source>
        <dbReference type="EMBL" id="EPQ57483.1"/>
    </source>
</evidence>
<feature type="compositionally biased region" description="Pro residues" evidence="1">
    <location>
        <begin position="128"/>
        <end position="137"/>
    </location>
</feature>
<dbReference type="AlphaFoldDB" id="S7QDW9"/>
<proteinExistence type="predicted"/>
<name>S7QDW9_GLOTA</name>
<evidence type="ECO:0000256" key="1">
    <source>
        <dbReference type="SAM" id="MobiDB-lite"/>
    </source>
</evidence>
<feature type="region of interest" description="Disordered" evidence="1">
    <location>
        <begin position="94"/>
        <end position="147"/>
    </location>
</feature>
<dbReference type="RefSeq" id="XP_007864574.1">
    <property type="nucleotide sequence ID" value="XM_007866383.1"/>
</dbReference>
<gene>
    <name evidence="2" type="ORF">GLOTRDRAFT_92501</name>
</gene>
<dbReference type="KEGG" id="gtr:GLOTRDRAFT_92501"/>
<dbReference type="EMBL" id="KB469299">
    <property type="protein sequence ID" value="EPQ57483.1"/>
    <property type="molecule type" value="Genomic_DNA"/>
</dbReference>
<sequence>MSTVQNAVAVTENTTSSIMKQPSSEKIGQYATDTNGTLPSGTAVHVEVKPMLPNGRVGKEGTKDFPNNLLARASNQSHHFAMAPETYDSVSVKVQTASTAPASMAQPPRKGLYKPRGPTNTTTSGKPKPQPKPQPKPKPTKPTNGVK</sequence>
<reference evidence="2 3" key="1">
    <citation type="journal article" date="2012" name="Science">
        <title>The Paleozoic origin of enzymatic lignin decomposition reconstructed from 31 fungal genomes.</title>
        <authorList>
            <person name="Floudas D."/>
            <person name="Binder M."/>
            <person name="Riley R."/>
            <person name="Barry K."/>
            <person name="Blanchette R.A."/>
            <person name="Henrissat B."/>
            <person name="Martinez A.T."/>
            <person name="Otillar R."/>
            <person name="Spatafora J.W."/>
            <person name="Yadav J.S."/>
            <person name="Aerts A."/>
            <person name="Benoit I."/>
            <person name="Boyd A."/>
            <person name="Carlson A."/>
            <person name="Copeland A."/>
            <person name="Coutinho P.M."/>
            <person name="de Vries R.P."/>
            <person name="Ferreira P."/>
            <person name="Findley K."/>
            <person name="Foster B."/>
            <person name="Gaskell J."/>
            <person name="Glotzer D."/>
            <person name="Gorecki P."/>
            <person name="Heitman J."/>
            <person name="Hesse C."/>
            <person name="Hori C."/>
            <person name="Igarashi K."/>
            <person name="Jurgens J.A."/>
            <person name="Kallen N."/>
            <person name="Kersten P."/>
            <person name="Kohler A."/>
            <person name="Kuees U."/>
            <person name="Kumar T.K.A."/>
            <person name="Kuo A."/>
            <person name="LaButti K."/>
            <person name="Larrondo L.F."/>
            <person name="Lindquist E."/>
            <person name="Ling A."/>
            <person name="Lombard V."/>
            <person name="Lucas S."/>
            <person name="Lundell T."/>
            <person name="Martin R."/>
            <person name="McLaughlin D.J."/>
            <person name="Morgenstern I."/>
            <person name="Morin E."/>
            <person name="Murat C."/>
            <person name="Nagy L.G."/>
            <person name="Nolan M."/>
            <person name="Ohm R.A."/>
            <person name="Patyshakuliyeva A."/>
            <person name="Rokas A."/>
            <person name="Ruiz-Duenas F.J."/>
            <person name="Sabat G."/>
            <person name="Salamov A."/>
            <person name="Samejima M."/>
            <person name="Schmutz J."/>
            <person name="Slot J.C."/>
            <person name="St John F."/>
            <person name="Stenlid J."/>
            <person name="Sun H."/>
            <person name="Sun S."/>
            <person name="Syed K."/>
            <person name="Tsang A."/>
            <person name="Wiebenga A."/>
            <person name="Young D."/>
            <person name="Pisabarro A."/>
            <person name="Eastwood D.C."/>
            <person name="Martin F."/>
            <person name="Cullen D."/>
            <person name="Grigoriev I.V."/>
            <person name="Hibbett D.S."/>
        </authorList>
    </citation>
    <scope>NUCLEOTIDE SEQUENCE [LARGE SCALE GENOMIC DNA]</scope>
    <source>
        <strain evidence="2 3">ATCC 11539</strain>
    </source>
</reference>
<evidence type="ECO:0000313" key="3">
    <source>
        <dbReference type="Proteomes" id="UP000030669"/>
    </source>
</evidence>
<organism evidence="2 3">
    <name type="scientific">Gloeophyllum trabeum (strain ATCC 11539 / FP-39264 / Madison 617)</name>
    <name type="common">Brown rot fungus</name>
    <dbReference type="NCBI Taxonomy" id="670483"/>
    <lineage>
        <taxon>Eukaryota</taxon>
        <taxon>Fungi</taxon>
        <taxon>Dikarya</taxon>
        <taxon>Basidiomycota</taxon>
        <taxon>Agaricomycotina</taxon>
        <taxon>Agaricomycetes</taxon>
        <taxon>Gloeophyllales</taxon>
        <taxon>Gloeophyllaceae</taxon>
        <taxon>Gloeophyllum</taxon>
    </lineage>
</organism>